<dbReference type="Pfam" id="PF00383">
    <property type="entry name" value="dCMP_cyt_deam_1"/>
    <property type="match status" value="1"/>
</dbReference>
<keyword evidence="4" id="KW-0862">Zinc</keyword>
<dbReference type="CDD" id="cd01283">
    <property type="entry name" value="cytidine_deaminase"/>
    <property type="match status" value="1"/>
</dbReference>
<evidence type="ECO:0000259" key="5">
    <source>
        <dbReference type="PROSITE" id="PS51747"/>
    </source>
</evidence>
<dbReference type="NCBIfam" id="NF004064">
    <property type="entry name" value="PRK05578.1"/>
    <property type="match status" value="1"/>
</dbReference>
<dbReference type="PROSITE" id="PS00903">
    <property type="entry name" value="CYT_DCMP_DEAMINASES_1"/>
    <property type="match status" value="1"/>
</dbReference>
<dbReference type="PANTHER" id="PTHR11644:SF2">
    <property type="entry name" value="CYTIDINE DEAMINASE"/>
    <property type="match status" value="1"/>
</dbReference>
<evidence type="ECO:0000313" key="7">
    <source>
        <dbReference type="Proteomes" id="UP000284243"/>
    </source>
</evidence>
<reference evidence="6 7" key="1">
    <citation type="submission" date="2018-08" db="EMBL/GenBank/DDBJ databases">
        <title>A genome reference for cultivated species of the human gut microbiota.</title>
        <authorList>
            <person name="Zou Y."/>
            <person name="Xue W."/>
            <person name="Luo G."/>
        </authorList>
    </citation>
    <scope>NUCLEOTIDE SEQUENCE [LARGE SCALE GENOMIC DNA]</scope>
    <source>
        <strain evidence="6 7">AF16-14</strain>
    </source>
</reference>
<evidence type="ECO:0000256" key="2">
    <source>
        <dbReference type="ARBA" id="ARBA00022723"/>
    </source>
</evidence>
<dbReference type="GO" id="GO:0005829">
    <property type="term" value="C:cytosol"/>
    <property type="evidence" value="ECO:0007669"/>
    <property type="project" value="TreeGrafter"/>
</dbReference>
<accession>A0A412TPM8</accession>
<dbReference type="EC" id="3.5.4.5" evidence="6"/>
<dbReference type="GO" id="GO:0042802">
    <property type="term" value="F:identical protein binding"/>
    <property type="evidence" value="ECO:0007669"/>
    <property type="project" value="UniProtKB-ARBA"/>
</dbReference>
<dbReference type="EMBL" id="QRYC01000016">
    <property type="protein sequence ID" value="RGU55600.1"/>
    <property type="molecule type" value="Genomic_DNA"/>
</dbReference>
<dbReference type="PROSITE" id="PS51747">
    <property type="entry name" value="CYT_DCMP_DEAMINASES_2"/>
    <property type="match status" value="1"/>
</dbReference>
<comment type="caution">
    <text evidence="6">The sequence shown here is derived from an EMBL/GenBank/DDBJ whole genome shotgun (WGS) entry which is preliminary data.</text>
</comment>
<evidence type="ECO:0000256" key="3">
    <source>
        <dbReference type="ARBA" id="ARBA00022801"/>
    </source>
</evidence>
<keyword evidence="3 6" id="KW-0378">Hydrolase</keyword>
<evidence type="ECO:0000256" key="1">
    <source>
        <dbReference type="ARBA" id="ARBA00006576"/>
    </source>
</evidence>
<dbReference type="Proteomes" id="UP000284243">
    <property type="component" value="Unassembled WGS sequence"/>
</dbReference>
<name>A0A412TPM8_9BACT</name>
<dbReference type="GO" id="GO:0072527">
    <property type="term" value="P:pyrimidine-containing compound metabolic process"/>
    <property type="evidence" value="ECO:0007669"/>
    <property type="project" value="UniProtKB-ARBA"/>
</dbReference>
<comment type="similarity">
    <text evidence="1">Belongs to the cytidine and deoxycytidylate deaminase family.</text>
</comment>
<evidence type="ECO:0000256" key="4">
    <source>
        <dbReference type="ARBA" id="ARBA00022833"/>
    </source>
</evidence>
<organism evidence="6 7">
    <name type="scientific">Odoribacter splanchnicus</name>
    <dbReference type="NCBI Taxonomy" id="28118"/>
    <lineage>
        <taxon>Bacteria</taxon>
        <taxon>Pseudomonadati</taxon>
        <taxon>Bacteroidota</taxon>
        <taxon>Bacteroidia</taxon>
        <taxon>Bacteroidales</taxon>
        <taxon>Odoribacteraceae</taxon>
        <taxon>Odoribacter</taxon>
    </lineage>
</organism>
<gene>
    <name evidence="6" type="ORF">DWW57_11830</name>
</gene>
<dbReference type="InterPro" id="IPR016192">
    <property type="entry name" value="APOBEC/CMP_deaminase_Zn-bd"/>
</dbReference>
<sequence length="155" mass="16941">MDKRELKIDYFVCRNSVPACYEELSEKALAAAGKAYCIYSDFAVGAAVLLENGTIVLGNNQENVAYPSGLCAERTALFYASAAYPDVPVKALAITACFKGRPRKEVVSPCGACRQVMAEVIRRYGRDFDVLMIGEEETVVIKASSLLPFSFEYIG</sequence>
<dbReference type="InterPro" id="IPR050202">
    <property type="entry name" value="Cyt/Deoxycyt_deaminase"/>
</dbReference>
<dbReference type="AlphaFoldDB" id="A0A412TPM8"/>
<dbReference type="InterPro" id="IPR016193">
    <property type="entry name" value="Cytidine_deaminase-like"/>
</dbReference>
<protein>
    <submittedName>
        <fullName evidence="6">Cytidine deaminase</fullName>
        <ecNumber evidence="6">3.5.4.5</ecNumber>
    </submittedName>
</protein>
<feature type="domain" description="CMP/dCMP-type deaminase" evidence="5">
    <location>
        <begin position="19"/>
        <end position="154"/>
    </location>
</feature>
<evidence type="ECO:0000313" key="6">
    <source>
        <dbReference type="EMBL" id="RGU55600.1"/>
    </source>
</evidence>
<dbReference type="Gene3D" id="3.40.140.10">
    <property type="entry name" value="Cytidine Deaminase, domain 2"/>
    <property type="match status" value="1"/>
</dbReference>
<dbReference type="PANTHER" id="PTHR11644">
    <property type="entry name" value="CYTIDINE DEAMINASE"/>
    <property type="match status" value="1"/>
</dbReference>
<proteinExistence type="inferred from homology"/>
<dbReference type="InterPro" id="IPR002125">
    <property type="entry name" value="CMP_dCMP_dom"/>
</dbReference>
<dbReference type="GO" id="GO:0008270">
    <property type="term" value="F:zinc ion binding"/>
    <property type="evidence" value="ECO:0007669"/>
    <property type="project" value="InterPro"/>
</dbReference>
<dbReference type="RefSeq" id="WP_022159746.1">
    <property type="nucleotide sequence ID" value="NZ_CABJFF010000016.1"/>
</dbReference>
<dbReference type="GO" id="GO:0004126">
    <property type="term" value="F:cytidine deaminase activity"/>
    <property type="evidence" value="ECO:0007669"/>
    <property type="project" value="UniProtKB-EC"/>
</dbReference>
<dbReference type="GO" id="GO:0055086">
    <property type="term" value="P:nucleobase-containing small molecule metabolic process"/>
    <property type="evidence" value="ECO:0007669"/>
    <property type="project" value="UniProtKB-ARBA"/>
</dbReference>
<dbReference type="SUPFAM" id="SSF53927">
    <property type="entry name" value="Cytidine deaminase-like"/>
    <property type="match status" value="1"/>
</dbReference>
<keyword evidence="2" id="KW-0479">Metal-binding</keyword>